<dbReference type="GO" id="GO:0003676">
    <property type="term" value="F:nucleic acid binding"/>
    <property type="evidence" value="ECO:0007669"/>
    <property type="project" value="InterPro"/>
</dbReference>
<feature type="domain" description="CCHC-type" evidence="3">
    <location>
        <begin position="568"/>
        <end position="582"/>
    </location>
</feature>
<feature type="region of interest" description="Disordered" evidence="2">
    <location>
        <begin position="145"/>
        <end position="170"/>
    </location>
</feature>
<evidence type="ECO:0000259" key="3">
    <source>
        <dbReference type="PROSITE" id="PS50158"/>
    </source>
</evidence>
<evidence type="ECO:0000256" key="2">
    <source>
        <dbReference type="SAM" id="MobiDB-lite"/>
    </source>
</evidence>
<dbReference type="AlphaFoldDB" id="A0AAW1KRK5"/>
<proteinExistence type="predicted"/>
<feature type="region of interest" description="Disordered" evidence="2">
    <location>
        <begin position="1"/>
        <end position="121"/>
    </location>
</feature>
<gene>
    <name evidence="4" type="ORF">QE152_g19603</name>
</gene>
<protein>
    <recommendedName>
        <fullName evidence="3">CCHC-type domain-containing protein</fullName>
    </recommendedName>
</protein>
<feature type="compositionally biased region" description="Polar residues" evidence="2">
    <location>
        <begin position="92"/>
        <end position="101"/>
    </location>
</feature>
<evidence type="ECO:0000256" key="1">
    <source>
        <dbReference type="PROSITE-ProRule" id="PRU00047"/>
    </source>
</evidence>
<keyword evidence="1" id="KW-0862">Zinc</keyword>
<dbReference type="InterPro" id="IPR001878">
    <property type="entry name" value="Znf_CCHC"/>
</dbReference>
<evidence type="ECO:0000313" key="5">
    <source>
        <dbReference type="Proteomes" id="UP001458880"/>
    </source>
</evidence>
<dbReference type="InterPro" id="IPR036875">
    <property type="entry name" value="Znf_CCHC_sf"/>
</dbReference>
<feature type="compositionally biased region" description="Basic and acidic residues" evidence="2">
    <location>
        <begin position="1"/>
        <end position="34"/>
    </location>
</feature>
<feature type="region of interest" description="Disordered" evidence="2">
    <location>
        <begin position="637"/>
        <end position="671"/>
    </location>
</feature>
<feature type="compositionally biased region" description="Polar residues" evidence="2">
    <location>
        <begin position="58"/>
        <end position="83"/>
    </location>
</feature>
<sequence>MEKNFKNIAKQDGKHYDEQGLDKGNKTEMEKTALEEAAIFGRRESLKRTPPGVKRFRSSSAPGRNSPETETPTGYERQVSTEVVWQDDDVLTSPTFGLTTPNKEHTRAKPPREQEREALQDEEGILNPITSLYEQMGNDSLRYIHGQMDKKRKRDARDEQSRGKDEEISKEMMDVLTFMASVPRHADEKKQKDSCSIGIQVDEAAIRQETSQQKKDTIKEIELILEEKTGWDALSKTFKRNKCNLAVIINPRGELQGPIAEDVKIRYPEILTLMEEKLEEGNIEFVKINNQTVLSRGKMGESTRTLYALPYDIQTEGPNDICKLYEVMDKLGKEAKTHGILNLSIIGLQALRDIGYLSKCTEAIFRRSNVKIWVITSKKGKQKTLGTKEEQKVEKVLVKSDGKKVITSKKGKQKTLGTKEEQKVEKVLVKSDGKQYSDILRKIKKSVNIDEMGIKVKTIKENDERRCSTRGPRSTDMRVETKRSEDTVFLTRIDGDVTSEEILVDIKRSVGDADTESIKVLSIRPNQFGSQNAILTMETKLARELCKRGTIRIGWTPCRARLRVNIVRCYRCLEFGHHRSECQGTDRSGICMKCGQGNHKAKDCVNINFCLTCKTEGHRADQTKCPHYRKLIQDKAKVAAKGKGPKEAAGKGEGVRKNSTTETLRRINNDH</sequence>
<dbReference type="GO" id="GO:0008270">
    <property type="term" value="F:zinc ion binding"/>
    <property type="evidence" value="ECO:0007669"/>
    <property type="project" value="UniProtKB-KW"/>
</dbReference>
<comment type="caution">
    <text evidence="4">The sequence shown here is derived from an EMBL/GenBank/DDBJ whole genome shotgun (WGS) entry which is preliminary data.</text>
</comment>
<feature type="compositionally biased region" description="Basic and acidic residues" evidence="2">
    <location>
        <begin position="155"/>
        <end position="170"/>
    </location>
</feature>
<dbReference type="PROSITE" id="PS50158">
    <property type="entry name" value="ZF_CCHC"/>
    <property type="match status" value="2"/>
</dbReference>
<dbReference type="Gene3D" id="4.10.60.10">
    <property type="entry name" value="Zinc finger, CCHC-type"/>
    <property type="match status" value="1"/>
</dbReference>
<evidence type="ECO:0000313" key="4">
    <source>
        <dbReference type="EMBL" id="KAK9722569.1"/>
    </source>
</evidence>
<dbReference type="SMART" id="SM00343">
    <property type="entry name" value="ZnF_C2HC"/>
    <property type="match status" value="3"/>
</dbReference>
<name>A0AAW1KRK5_POPJA</name>
<feature type="compositionally biased region" description="Basic and acidic residues" evidence="2">
    <location>
        <begin position="102"/>
        <end position="119"/>
    </location>
</feature>
<reference evidence="4 5" key="1">
    <citation type="journal article" date="2024" name="BMC Genomics">
        <title>De novo assembly and annotation of Popillia japonica's genome with initial clues to its potential as an invasive pest.</title>
        <authorList>
            <person name="Cucini C."/>
            <person name="Boschi S."/>
            <person name="Funari R."/>
            <person name="Cardaioli E."/>
            <person name="Iannotti N."/>
            <person name="Marturano G."/>
            <person name="Paoli F."/>
            <person name="Bruttini M."/>
            <person name="Carapelli A."/>
            <person name="Frati F."/>
            <person name="Nardi F."/>
        </authorList>
    </citation>
    <scope>NUCLEOTIDE SEQUENCE [LARGE SCALE GENOMIC DNA]</scope>
    <source>
        <strain evidence="4">DMR45628</strain>
    </source>
</reference>
<accession>A0AAW1KRK5</accession>
<keyword evidence="1" id="KW-0479">Metal-binding</keyword>
<feature type="domain" description="CCHC-type" evidence="3">
    <location>
        <begin position="591"/>
        <end position="604"/>
    </location>
</feature>
<organism evidence="4 5">
    <name type="scientific">Popillia japonica</name>
    <name type="common">Japanese beetle</name>
    <dbReference type="NCBI Taxonomy" id="7064"/>
    <lineage>
        <taxon>Eukaryota</taxon>
        <taxon>Metazoa</taxon>
        <taxon>Ecdysozoa</taxon>
        <taxon>Arthropoda</taxon>
        <taxon>Hexapoda</taxon>
        <taxon>Insecta</taxon>
        <taxon>Pterygota</taxon>
        <taxon>Neoptera</taxon>
        <taxon>Endopterygota</taxon>
        <taxon>Coleoptera</taxon>
        <taxon>Polyphaga</taxon>
        <taxon>Scarabaeiformia</taxon>
        <taxon>Scarabaeidae</taxon>
        <taxon>Rutelinae</taxon>
        <taxon>Popillia</taxon>
    </lineage>
</organism>
<feature type="compositionally biased region" description="Basic and acidic residues" evidence="2">
    <location>
        <begin position="644"/>
        <end position="656"/>
    </location>
</feature>
<dbReference type="EMBL" id="JASPKY010000187">
    <property type="protein sequence ID" value="KAK9722569.1"/>
    <property type="molecule type" value="Genomic_DNA"/>
</dbReference>
<dbReference type="Proteomes" id="UP001458880">
    <property type="component" value="Unassembled WGS sequence"/>
</dbReference>
<keyword evidence="1" id="KW-0863">Zinc-finger</keyword>
<dbReference type="SUPFAM" id="SSF57756">
    <property type="entry name" value="Retrovirus zinc finger-like domains"/>
    <property type="match status" value="1"/>
</dbReference>
<keyword evidence="5" id="KW-1185">Reference proteome</keyword>